<evidence type="ECO:0000256" key="7">
    <source>
        <dbReference type="ARBA" id="ARBA00022679"/>
    </source>
</evidence>
<comment type="similarity">
    <text evidence="4 9">Belongs to the 1-acyl-sn-glycerol-3-phosphate acyltransferase family.</text>
</comment>
<dbReference type="EC" id="2.3.1.51" evidence="5 9"/>
<feature type="domain" description="Phospholipid/glycerol acyltransferase" evidence="11">
    <location>
        <begin position="75"/>
        <end position="189"/>
    </location>
</feature>
<keyword evidence="10" id="KW-0812">Transmembrane</keyword>
<dbReference type="SMART" id="SM00563">
    <property type="entry name" value="PlsC"/>
    <property type="match status" value="1"/>
</dbReference>
<proteinExistence type="inferred from homology"/>
<comment type="caution">
    <text evidence="12">The sequence shown here is derived from an EMBL/GenBank/DDBJ whole genome shotgun (WGS) entry which is preliminary data.</text>
</comment>
<comment type="domain">
    <text evidence="9">The HXXXXD motif is essential for acyltransferase activity and may constitute the binding site for the phosphate moiety of the glycerol-3-phosphate.</text>
</comment>
<evidence type="ECO:0000256" key="3">
    <source>
        <dbReference type="ARBA" id="ARBA00005189"/>
    </source>
</evidence>
<keyword evidence="9" id="KW-0443">Lipid metabolism</keyword>
<protein>
    <recommendedName>
        <fullName evidence="6 9">1-acyl-sn-glycerol-3-phosphate acyltransferase</fullName>
        <ecNumber evidence="5 9">2.3.1.51</ecNumber>
    </recommendedName>
</protein>
<comment type="catalytic activity">
    <reaction evidence="1 9">
        <text>a 1-acyl-sn-glycero-3-phosphate + an acyl-CoA = a 1,2-diacyl-sn-glycero-3-phosphate + CoA</text>
        <dbReference type="Rhea" id="RHEA:19709"/>
        <dbReference type="ChEBI" id="CHEBI:57287"/>
        <dbReference type="ChEBI" id="CHEBI:57970"/>
        <dbReference type="ChEBI" id="CHEBI:58342"/>
        <dbReference type="ChEBI" id="CHEBI:58608"/>
        <dbReference type="EC" id="2.3.1.51"/>
    </reaction>
</comment>
<sequence>MNHRLRMCIRTAIFYPVLVATSGLLGTMAILTLFITRNSNIGHWYARLWGYIQVKVGGVKVIVRGIDKINTKQAYVYMANHQSWFDIFVLLAYIPGQFRWLAKEELYRIPIVGKAMKLIGYIPIDRSNRTKAFESLTKAAEQIRMGTSVMIFPEGTRSKDGVLQAFKKGGFILAIQSQQPILPISISGTHKVMPKGKWMITPGQVIITIHDPVSTEAIGLKDRQQLIEIVRSRILQGLSPEEQGIARAA</sequence>
<evidence type="ECO:0000256" key="1">
    <source>
        <dbReference type="ARBA" id="ARBA00001141"/>
    </source>
</evidence>
<gene>
    <name evidence="12" type="ORF">ENG14_00190</name>
</gene>
<dbReference type="Proteomes" id="UP000886355">
    <property type="component" value="Unassembled WGS sequence"/>
</dbReference>
<dbReference type="GO" id="GO:0006654">
    <property type="term" value="P:phosphatidic acid biosynthetic process"/>
    <property type="evidence" value="ECO:0007669"/>
    <property type="project" value="TreeGrafter"/>
</dbReference>
<dbReference type="NCBIfam" id="TIGR00530">
    <property type="entry name" value="AGP_acyltrn"/>
    <property type="match status" value="1"/>
</dbReference>
<dbReference type="InterPro" id="IPR002123">
    <property type="entry name" value="Plipid/glycerol_acylTrfase"/>
</dbReference>
<keyword evidence="10" id="KW-0472">Membrane</keyword>
<evidence type="ECO:0000256" key="10">
    <source>
        <dbReference type="SAM" id="Phobius"/>
    </source>
</evidence>
<keyword evidence="9" id="KW-0444">Lipid biosynthesis</keyword>
<keyword evidence="8 9" id="KW-0012">Acyltransferase</keyword>
<dbReference type="PANTHER" id="PTHR10434:SF66">
    <property type="entry name" value="PHOSPHOLIPID_GLYCEROL ACYLTRANSFERASE DOMAIN-CONTAINING PROTEIN"/>
    <property type="match status" value="1"/>
</dbReference>
<dbReference type="GO" id="GO:0016020">
    <property type="term" value="C:membrane"/>
    <property type="evidence" value="ECO:0007669"/>
    <property type="project" value="InterPro"/>
</dbReference>
<dbReference type="Pfam" id="PF01553">
    <property type="entry name" value="Acyltransferase"/>
    <property type="match status" value="1"/>
</dbReference>
<comment type="pathway">
    <text evidence="2">Phospholipid metabolism; CDP-diacylglycerol biosynthesis; CDP-diacylglycerol from sn-glycerol 3-phosphate: step 2/3.</text>
</comment>
<evidence type="ECO:0000313" key="12">
    <source>
        <dbReference type="EMBL" id="HDL89306.1"/>
    </source>
</evidence>
<dbReference type="CDD" id="cd07989">
    <property type="entry name" value="LPLAT_AGPAT-like"/>
    <property type="match status" value="1"/>
</dbReference>
<evidence type="ECO:0000256" key="4">
    <source>
        <dbReference type="ARBA" id="ARBA00008655"/>
    </source>
</evidence>
<keyword evidence="9" id="KW-0594">Phospholipid biosynthesis</keyword>
<evidence type="ECO:0000256" key="6">
    <source>
        <dbReference type="ARBA" id="ARBA00016139"/>
    </source>
</evidence>
<organism evidence="12">
    <name type="scientific">Thermodesulforhabdus norvegica</name>
    <dbReference type="NCBI Taxonomy" id="39841"/>
    <lineage>
        <taxon>Bacteria</taxon>
        <taxon>Pseudomonadati</taxon>
        <taxon>Thermodesulfobacteriota</taxon>
        <taxon>Syntrophobacteria</taxon>
        <taxon>Syntrophobacterales</taxon>
        <taxon>Thermodesulforhabdaceae</taxon>
        <taxon>Thermodesulforhabdus</taxon>
    </lineage>
</organism>
<evidence type="ECO:0000256" key="2">
    <source>
        <dbReference type="ARBA" id="ARBA00004728"/>
    </source>
</evidence>
<feature type="transmembrane region" description="Helical" evidence="10">
    <location>
        <begin position="12"/>
        <end position="35"/>
    </location>
</feature>
<dbReference type="InterPro" id="IPR004552">
    <property type="entry name" value="AGP_acyltrans"/>
</dbReference>
<dbReference type="SUPFAM" id="SSF69593">
    <property type="entry name" value="Glycerol-3-phosphate (1)-acyltransferase"/>
    <property type="match status" value="1"/>
</dbReference>
<evidence type="ECO:0000256" key="8">
    <source>
        <dbReference type="ARBA" id="ARBA00023315"/>
    </source>
</evidence>
<keyword evidence="7 9" id="KW-0808">Transferase</keyword>
<dbReference type="AlphaFoldDB" id="A0A7C0WU81"/>
<dbReference type="UniPathway" id="UPA00557">
    <property type="reaction ID" value="UER00613"/>
</dbReference>
<comment type="pathway">
    <text evidence="3">Lipid metabolism.</text>
</comment>
<dbReference type="GO" id="GO:0016024">
    <property type="term" value="P:CDP-diacylglycerol biosynthetic process"/>
    <property type="evidence" value="ECO:0007669"/>
    <property type="project" value="UniProtKB-UniPathway"/>
</dbReference>
<dbReference type="PANTHER" id="PTHR10434">
    <property type="entry name" value="1-ACYL-SN-GLYCEROL-3-PHOSPHATE ACYLTRANSFERASE"/>
    <property type="match status" value="1"/>
</dbReference>
<dbReference type="EMBL" id="DQZW01000010">
    <property type="protein sequence ID" value="HDL89306.1"/>
    <property type="molecule type" value="Genomic_DNA"/>
</dbReference>
<evidence type="ECO:0000256" key="9">
    <source>
        <dbReference type="RuleBase" id="RU361267"/>
    </source>
</evidence>
<dbReference type="GO" id="GO:0003841">
    <property type="term" value="F:1-acylglycerol-3-phosphate O-acyltransferase activity"/>
    <property type="evidence" value="ECO:0007669"/>
    <property type="project" value="UniProtKB-UniRule"/>
</dbReference>
<keyword evidence="9" id="KW-1208">Phospholipid metabolism</keyword>
<name>A0A7C0WU81_9BACT</name>
<accession>A0A7C0WU81</accession>
<evidence type="ECO:0000259" key="11">
    <source>
        <dbReference type="SMART" id="SM00563"/>
    </source>
</evidence>
<keyword evidence="10" id="KW-1133">Transmembrane helix</keyword>
<reference evidence="12" key="1">
    <citation type="journal article" date="2020" name="mSystems">
        <title>Genome- and Community-Level Interaction Insights into Carbon Utilization and Element Cycling Functions of Hydrothermarchaeota in Hydrothermal Sediment.</title>
        <authorList>
            <person name="Zhou Z."/>
            <person name="Liu Y."/>
            <person name="Xu W."/>
            <person name="Pan J."/>
            <person name="Luo Z.H."/>
            <person name="Li M."/>
        </authorList>
    </citation>
    <scope>NUCLEOTIDE SEQUENCE [LARGE SCALE GENOMIC DNA]</scope>
    <source>
        <strain evidence="12">HyVt-19</strain>
    </source>
</reference>
<evidence type="ECO:0000256" key="5">
    <source>
        <dbReference type="ARBA" id="ARBA00013211"/>
    </source>
</evidence>